<keyword evidence="1" id="KW-1133">Transmembrane helix</keyword>
<evidence type="ECO:0000313" key="3">
    <source>
        <dbReference type="Proteomes" id="UP001497623"/>
    </source>
</evidence>
<dbReference type="AlphaFoldDB" id="A0AAV2Q678"/>
<accession>A0AAV2Q678</accession>
<dbReference type="Proteomes" id="UP001497623">
    <property type="component" value="Unassembled WGS sequence"/>
</dbReference>
<feature type="transmembrane region" description="Helical" evidence="1">
    <location>
        <begin position="12"/>
        <end position="32"/>
    </location>
</feature>
<sequence>MSNNMTSQKYSTILAIIIITSVLLLHTQIPIYQSDLIRSPKPVFNNFINVIKNYTILSLNSSSNSRLDYFNSNSSISRLSALGNIIKENVGSIINKLTPGHITSEDEEENAPPKKVILFGVHGFTLTGL</sequence>
<reference evidence="2 3" key="1">
    <citation type="submission" date="2024-05" db="EMBL/GenBank/DDBJ databases">
        <authorList>
            <person name="Wallberg A."/>
        </authorList>
    </citation>
    <scope>NUCLEOTIDE SEQUENCE [LARGE SCALE GENOMIC DNA]</scope>
</reference>
<protein>
    <submittedName>
        <fullName evidence="2">Uncharacterized protein</fullName>
    </submittedName>
</protein>
<gene>
    <name evidence="2" type="ORF">MNOR_LOCUS9081</name>
</gene>
<name>A0AAV2Q678_MEGNR</name>
<evidence type="ECO:0000313" key="2">
    <source>
        <dbReference type="EMBL" id="CAL4073293.1"/>
    </source>
</evidence>
<proteinExistence type="predicted"/>
<dbReference type="EMBL" id="CAXKWB010004315">
    <property type="protein sequence ID" value="CAL4073293.1"/>
    <property type="molecule type" value="Genomic_DNA"/>
</dbReference>
<evidence type="ECO:0000256" key="1">
    <source>
        <dbReference type="SAM" id="Phobius"/>
    </source>
</evidence>
<organism evidence="2 3">
    <name type="scientific">Meganyctiphanes norvegica</name>
    <name type="common">Northern krill</name>
    <name type="synonym">Thysanopoda norvegica</name>
    <dbReference type="NCBI Taxonomy" id="48144"/>
    <lineage>
        <taxon>Eukaryota</taxon>
        <taxon>Metazoa</taxon>
        <taxon>Ecdysozoa</taxon>
        <taxon>Arthropoda</taxon>
        <taxon>Crustacea</taxon>
        <taxon>Multicrustacea</taxon>
        <taxon>Malacostraca</taxon>
        <taxon>Eumalacostraca</taxon>
        <taxon>Eucarida</taxon>
        <taxon>Euphausiacea</taxon>
        <taxon>Euphausiidae</taxon>
        <taxon>Meganyctiphanes</taxon>
    </lineage>
</organism>
<keyword evidence="1" id="KW-0812">Transmembrane</keyword>
<keyword evidence="1" id="KW-0472">Membrane</keyword>
<keyword evidence="3" id="KW-1185">Reference proteome</keyword>
<comment type="caution">
    <text evidence="2">The sequence shown here is derived from an EMBL/GenBank/DDBJ whole genome shotgun (WGS) entry which is preliminary data.</text>
</comment>